<reference evidence="2" key="1">
    <citation type="submission" date="2025-08" db="UniProtKB">
        <authorList>
            <consortium name="Ensembl"/>
        </authorList>
    </citation>
    <scope>IDENTIFICATION</scope>
</reference>
<keyword evidence="3" id="KW-1185">Reference proteome</keyword>
<dbReference type="InterPro" id="IPR036179">
    <property type="entry name" value="Ig-like_dom_sf"/>
</dbReference>
<evidence type="ECO:0000313" key="2">
    <source>
        <dbReference type="Ensembl" id="ENSPSTP00000022118.1"/>
    </source>
</evidence>
<keyword evidence="1" id="KW-0732">Signal</keyword>
<dbReference type="Proteomes" id="UP000694428">
    <property type="component" value="Unplaced"/>
</dbReference>
<dbReference type="InterPro" id="IPR013783">
    <property type="entry name" value="Ig-like_fold"/>
</dbReference>
<dbReference type="Gene3D" id="2.60.40.10">
    <property type="entry name" value="Immunoglobulins"/>
    <property type="match status" value="1"/>
</dbReference>
<sequence length="128" mass="13645">MAAPQAAAQLLPPLLLALTAPSATFWVRSWPRVAVVPFGGSVPINCSRGFCPGLAVPPELRWAPGSTAGPGGRRWRTFILTNITEWEPEPAVCEARCGDSSANSKWAGMGLGLEKGWDWDWGGGWDGI</sequence>
<evidence type="ECO:0000313" key="3">
    <source>
        <dbReference type="Proteomes" id="UP000694428"/>
    </source>
</evidence>
<dbReference type="AlphaFoldDB" id="A0A8C9FYD1"/>
<dbReference type="Ensembl" id="ENSPSTT00000023225.1">
    <property type="protein sequence ID" value="ENSPSTP00000022118.1"/>
    <property type="gene ID" value="ENSPSTG00000016204.1"/>
</dbReference>
<evidence type="ECO:0000256" key="1">
    <source>
        <dbReference type="SAM" id="SignalP"/>
    </source>
</evidence>
<organism evidence="2 3">
    <name type="scientific">Pavo cristatus</name>
    <name type="common">Indian peafowl</name>
    <name type="synonym">Blue peafowl</name>
    <dbReference type="NCBI Taxonomy" id="9049"/>
    <lineage>
        <taxon>Eukaryota</taxon>
        <taxon>Metazoa</taxon>
        <taxon>Chordata</taxon>
        <taxon>Craniata</taxon>
        <taxon>Vertebrata</taxon>
        <taxon>Euteleostomi</taxon>
        <taxon>Archelosauria</taxon>
        <taxon>Archosauria</taxon>
        <taxon>Dinosauria</taxon>
        <taxon>Saurischia</taxon>
        <taxon>Theropoda</taxon>
        <taxon>Coelurosauria</taxon>
        <taxon>Aves</taxon>
        <taxon>Neognathae</taxon>
        <taxon>Galloanserae</taxon>
        <taxon>Galliformes</taxon>
        <taxon>Phasianidae</taxon>
        <taxon>Phasianinae</taxon>
        <taxon>Pavo</taxon>
    </lineage>
</organism>
<proteinExistence type="predicted"/>
<protein>
    <submittedName>
        <fullName evidence="2">Uncharacterized protein</fullName>
    </submittedName>
</protein>
<accession>A0A8C9FYD1</accession>
<feature type="signal peptide" evidence="1">
    <location>
        <begin position="1"/>
        <end position="24"/>
    </location>
</feature>
<reference evidence="2" key="2">
    <citation type="submission" date="2025-09" db="UniProtKB">
        <authorList>
            <consortium name="Ensembl"/>
        </authorList>
    </citation>
    <scope>IDENTIFICATION</scope>
</reference>
<dbReference type="SUPFAM" id="SSF48726">
    <property type="entry name" value="Immunoglobulin"/>
    <property type="match status" value="1"/>
</dbReference>
<name>A0A8C9FYD1_PAVCR</name>
<feature type="chain" id="PRO_5034806684" evidence="1">
    <location>
        <begin position="25"/>
        <end position="128"/>
    </location>
</feature>